<evidence type="ECO:0000313" key="3">
    <source>
        <dbReference type="Proteomes" id="UP001201812"/>
    </source>
</evidence>
<proteinExistence type="predicted"/>
<dbReference type="Proteomes" id="UP001201812">
    <property type="component" value="Unassembled WGS sequence"/>
</dbReference>
<feature type="compositionally biased region" description="Basic residues" evidence="1">
    <location>
        <begin position="105"/>
        <end position="119"/>
    </location>
</feature>
<feature type="compositionally biased region" description="Basic and acidic residues" evidence="1">
    <location>
        <begin position="162"/>
        <end position="171"/>
    </location>
</feature>
<feature type="compositionally biased region" description="Basic and acidic residues" evidence="1">
    <location>
        <begin position="25"/>
        <end position="47"/>
    </location>
</feature>
<reference evidence="2" key="1">
    <citation type="submission" date="2022-01" db="EMBL/GenBank/DDBJ databases">
        <title>Genome Sequence Resource for Two Populations of Ditylenchus destructor, the Migratory Endoparasitic Phytonematode.</title>
        <authorList>
            <person name="Zhang H."/>
            <person name="Lin R."/>
            <person name="Xie B."/>
        </authorList>
    </citation>
    <scope>NUCLEOTIDE SEQUENCE</scope>
    <source>
        <strain evidence="2">BazhouSP</strain>
    </source>
</reference>
<evidence type="ECO:0000313" key="2">
    <source>
        <dbReference type="EMBL" id="KAI1691683.1"/>
    </source>
</evidence>
<evidence type="ECO:0000256" key="1">
    <source>
        <dbReference type="SAM" id="MobiDB-lite"/>
    </source>
</evidence>
<organism evidence="2 3">
    <name type="scientific">Ditylenchus destructor</name>
    <dbReference type="NCBI Taxonomy" id="166010"/>
    <lineage>
        <taxon>Eukaryota</taxon>
        <taxon>Metazoa</taxon>
        <taxon>Ecdysozoa</taxon>
        <taxon>Nematoda</taxon>
        <taxon>Chromadorea</taxon>
        <taxon>Rhabditida</taxon>
        <taxon>Tylenchina</taxon>
        <taxon>Tylenchomorpha</taxon>
        <taxon>Sphaerularioidea</taxon>
        <taxon>Anguinidae</taxon>
        <taxon>Anguininae</taxon>
        <taxon>Ditylenchus</taxon>
    </lineage>
</organism>
<sequence length="171" mass="19448">MIAGRAARQMDAWQRGARPCRGRSRPPERVEQHVHFARRGEQERELEPPLVGQPALHDHQGTPGDRHDEQSRTFLSEGAKPPDPQREDRGEHDRVEEADQDQRPHRCRTGGKGRNQHHRERADRKDRQHMSGVEPLHQRASGEAPGHHAAPEEGEVMARPAHASDSRYRAG</sequence>
<gene>
    <name evidence="2" type="ORF">DdX_21717</name>
</gene>
<dbReference type="AlphaFoldDB" id="A0AAD4MEH5"/>
<feature type="compositionally biased region" description="Basic and acidic residues" evidence="1">
    <location>
        <begin position="120"/>
        <end position="129"/>
    </location>
</feature>
<name>A0AAD4MEH5_9BILA</name>
<dbReference type="EMBL" id="JAKKPZ010000881">
    <property type="protein sequence ID" value="KAI1691683.1"/>
    <property type="molecule type" value="Genomic_DNA"/>
</dbReference>
<feature type="compositionally biased region" description="Basic and acidic residues" evidence="1">
    <location>
        <begin position="56"/>
        <end position="71"/>
    </location>
</feature>
<protein>
    <submittedName>
        <fullName evidence="2">Uncharacterized protein</fullName>
    </submittedName>
</protein>
<keyword evidence="3" id="KW-1185">Reference proteome</keyword>
<feature type="region of interest" description="Disordered" evidence="1">
    <location>
        <begin position="1"/>
        <end position="171"/>
    </location>
</feature>
<accession>A0AAD4MEH5</accession>
<feature type="compositionally biased region" description="Basic and acidic residues" evidence="1">
    <location>
        <begin position="83"/>
        <end position="104"/>
    </location>
</feature>
<comment type="caution">
    <text evidence="2">The sequence shown here is derived from an EMBL/GenBank/DDBJ whole genome shotgun (WGS) entry which is preliminary data.</text>
</comment>